<gene>
    <name evidence="2" type="ORF">IE331_09820</name>
</gene>
<protein>
    <submittedName>
        <fullName evidence="2">DUF4345 family protein</fullName>
    </submittedName>
</protein>
<dbReference type="EMBL" id="JACYXZ010000002">
    <property type="protein sequence ID" value="MBD8869920.1"/>
    <property type="molecule type" value="Genomic_DNA"/>
</dbReference>
<name>A0A927K953_9ACTN</name>
<keyword evidence="1" id="KW-1133">Transmembrane helix</keyword>
<dbReference type="Pfam" id="PF14248">
    <property type="entry name" value="DUF4345"/>
    <property type="match status" value="1"/>
</dbReference>
<evidence type="ECO:0000313" key="2">
    <source>
        <dbReference type="EMBL" id="MBD8869920.1"/>
    </source>
</evidence>
<keyword evidence="3" id="KW-1185">Reference proteome</keyword>
<evidence type="ECO:0000256" key="1">
    <source>
        <dbReference type="SAM" id="Phobius"/>
    </source>
</evidence>
<proteinExistence type="predicted"/>
<accession>A0A927K953</accession>
<dbReference type="InterPro" id="IPR025597">
    <property type="entry name" value="DUF4345"/>
</dbReference>
<sequence>MSSLIDKAAATYAVIGAVAIVRPELVPVLFGGSADTVDARTEIRSVYGGLPLAIAASLVAAPSRTALPMGVLSAGMAAGRLASVAIEAEPPGAVTKLFLGVETALAVALFAGAAGLRRRCSD</sequence>
<keyword evidence="1" id="KW-0812">Transmembrane</keyword>
<dbReference type="RefSeq" id="WP_192142938.1">
    <property type="nucleotide sequence ID" value="NZ_JACYXZ010000002.1"/>
</dbReference>
<organism evidence="2 3">
    <name type="scientific">Nocardioides donggukensis</name>
    <dbReference type="NCBI Taxonomy" id="2774019"/>
    <lineage>
        <taxon>Bacteria</taxon>
        <taxon>Bacillati</taxon>
        <taxon>Actinomycetota</taxon>
        <taxon>Actinomycetes</taxon>
        <taxon>Propionibacteriales</taxon>
        <taxon>Nocardioidaceae</taxon>
        <taxon>Nocardioides</taxon>
    </lineage>
</organism>
<dbReference type="Proteomes" id="UP000616839">
    <property type="component" value="Unassembled WGS sequence"/>
</dbReference>
<dbReference type="AlphaFoldDB" id="A0A927K953"/>
<reference evidence="2" key="1">
    <citation type="submission" date="2020-09" db="EMBL/GenBank/DDBJ databases">
        <title>Nocardioides sp. strain MJB4 16S ribosomal RNA gene Genome sequencing and assembly.</title>
        <authorList>
            <person name="Kim I."/>
        </authorList>
    </citation>
    <scope>NUCLEOTIDE SEQUENCE</scope>
    <source>
        <strain evidence="2">MJB4</strain>
    </source>
</reference>
<comment type="caution">
    <text evidence="2">The sequence shown here is derived from an EMBL/GenBank/DDBJ whole genome shotgun (WGS) entry which is preliminary data.</text>
</comment>
<evidence type="ECO:0000313" key="3">
    <source>
        <dbReference type="Proteomes" id="UP000616839"/>
    </source>
</evidence>
<keyword evidence="1" id="KW-0472">Membrane</keyword>
<feature type="transmembrane region" description="Helical" evidence="1">
    <location>
        <begin position="97"/>
        <end position="116"/>
    </location>
</feature>